<dbReference type="Pfam" id="PF25298">
    <property type="entry name" value="Baculo_FP_2nd"/>
    <property type="match status" value="1"/>
</dbReference>
<dbReference type="EMBL" id="GBHO01013225">
    <property type="protein sequence ID" value="JAG30379.1"/>
    <property type="molecule type" value="Transcribed_RNA"/>
</dbReference>
<dbReference type="CDD" id="cd15489">
    <property type="entry name" value="PHD_SF"/>
    <property type="match status" value="1"/>
</dbReference>
<reference evidence="6" key="2">
    <citation type="submission" date="2014-07" db="EMBL/GenBank/DDBJ databases">
        <authorList>
            <person name="Hull J."/>
        </authorList>
    </citation>
    <scope>NUCLEOTIDE SEQUENCE</scope>
</reference>
<dbReference type="GO" id="GO:0008270">
    <property type="term" value="F:zinc ion binding"/>
    <property type="evidence" value="ECO:0007669"/>
    <property type="project" value="UniProtKB-KW"/>
</dbReference>
<evidence type="ECO:0000313" key="6">
    <source>
        <dbReference type="EMBL" id="JAG30379.1"/>
    </source>
</evidence>
<feature type="compositionally biased region" description="Acidic residues" evidence="4">
    <location>
        <begin position="71"/>
        <end position="87"/>
    </location>
</feature>
<dbReference type="SUPFAM" id="SSF57903">
    <property type="entry name" value="FYVE/PHD zinc finger"/>
    <property type="match status" value="1"/>
</dbReference>
<sequence>MDCRKCGVPISPGKLAKCSICSGVFHPACTRLKSASSFKKLRKDLREKWKCDTCVVTRTFSPTGSRKETSSDSEDEFEDPNPEDPTSDDLNKLNRNMNILMRKFDKFGEKFISMETTMGFFNEQYEEMKKSLQRVESQITEVMKQNTSLAEENKKLKKDVTDISRRTDDLEQALLSSTVEIKGIPFTTNEDPGEVVKILAEKLQIPEADRAFESAFRVFGPRNPASIRRQNEMIIMKLQNVLQKKSWFSSIRKKKDISARDLYSTLGDSKIYINERLTFRTNKLFWLSRKVGREYGYKFVWVSDGRIFMKKEEGDSRSTRIVDLDQLRKIDNKNAISELYT</sequence>
<evidence type="ECO:0000259" key="5">
    <source>
        <dbReference type="SMART" id="SM00249"/>
    </source>
</evidence>
<keyword evidence="1" id="KW-0479">Metal-binding</keyword>
<gene>
    <name evidence="6" type="primary">MADS22</name>
    <name evidence="6" type="ORF">CM83_295</name>
</gene>
<dbReference type="Gene3D" id="3.30.40.10">
    <property type="entry name" value="Zinc/RING finger domain, C3HC4 (zinc finger)"/>
    <property type="match status" value="1"/>
</dbReference>
<dbReference type="InterPro" id="IPR004941">
    <property type="entry name" value="FP_N"/>
</dbReference>
<keyword evidence="2" id="KW-0863">Zinc-finger</keyword>
<name>A0A0A9YDX5_LYGHE</name>
<evidence type="ECO:0000256" key="1">
    <source>
        <dbReference type="ARBA" id="ARBA00022723"/>
    </source>
</evidence>
<evidence type="ECO:0000256" key="3">
    <source>
        <dbReference type="ARBA" id="ARBA00022833"/>
    </source>
</evidence>
<dbReference type="InterPro" id="IPR013083">
    <property type="entry name" value="Znf_RING/FYVE/PHD"/>
</dbReference>
<accession>A0A0A9YDX5</accession>
<proteinExistence type="predicted"/>
<feature type="region of interest" description="Disordered" evidence="4">
    <location>
        <begin position="61"/>
        <end position="92"/>
    </location>
</feature>
<dbReference type="SMART" id="SM00249">
    <property type="entry name" value="PHD"/>
    <property type="match status" value="1"/>
</dbReference>
<protein>
    <submittedName>
        <fullName evidence="6">MADS-box transcription factor 22</fullName>
    </submittedName>
</protein>
<reference evidence="6" key="1">
    <citation type="journal article" date="2014" name="PLoS ONE">
        <title>Transcriptome-Based Identification of ABC Transporters in the Western Tarnished Plant Bug Lygus hesperus.</title>
        <authorList>
            <person name="Hull J.J."/>
            <person name="Chaney K."/>
            <person name="Geib S.M."/>
            <person name="Fabrick J.A."/>
            <person name="Brent C.S."/>
            <person name="Walsh D."/>
            <person name="Lavine L.C."/>
        </authorList>
    </citation>
    <scope>NUCLEOTIDE SEQUENCE</scope>
</reference>
<keyword evidence="3" id="KW-0862">Zinc</keyword>
<dbReference type="InterPro" id="IPR001965">
    <property type="entry name" value="Znf_PHD"/>
</dbReference>
<dbReference type="AlphaFoldDB" id="A0A0A9YDX5"/>
<feature type="domain" description="Zinc finger PHD-type" evidence="5">
    <location>
        <begin position="2"/>
        <end position="55"/>
    </location>
</feature>
<evidence type="ECO:0000256" key="4">
    <source>
        <dbReference type="SAM" id="MobiDB-lite"/>
    </source>
</evidence>
<organism evidence="6">
    <name type="scientific">Lygus hesperus</name>
    <name type="common">Western plant bug</name>
    <dbReference type="NCBI Taxonomy" id="30085"/>
    <lineage>
        <taxon>Eukaryota</taxon>
        <taxon>Metazoa</taxon>
        <taxon>Ecdysozoa</taxon>
        <taxon>Arthropoda</taxon>
        <taxon>Hexapoda</taxon>
        <taxon>Insecta</taxon>
        <taxon>Pterygota</taxon>
        <taxon>Neoptera</taxon>
        <taxon>Paraneoptera</taxon>
        <taxon>Hemiptera</taxon>
        <taxon>Heteroptera</taxon>
        <taxon>Panheteroptera</taxon>
        <taxon>Cimicomorpha</taxon>
        <taxon>Miridae</taxon>
        <taxon>Mirini</taxon>
        <taxon>Lygus</taxon>
    </lineage>
</organism>
<dbReference type="InterPro" id="IPR011011">
    <property type="entry name" value="Znf_FYVE_PHD"/>
</dbReference>
<dbReference type="Pfam" id="PF03258">
    <property type="entry name" value="Baculo_FP"/>
    <property type="match status" value="1"/>
</dbReference>
<evidence type="ECO:0000256" key="2">
    <source>
        <dbReference type="ARBA" id="ARBA00022771"/>
    </source>
</evidence>
<dbReference type="InterPro" id="IPR057251">
    <property type="entry name" value="FP_C"/>
</dbReference>